<dbReference type="InterPro" id="IPR001763">
    <property type="entry name" value="Rhodanese-like_dom"/>
</dbReference>
<evidence type="ECO:0000256" key="1">
    <source>
        <dbReference type="ARBA" id="ARBA00022679"/>
    </source>
</evidence>
<dbReference type="PANTHER" id="PTHR11364">
    <property type="entry name" value="THIOSULFATE SULFERTANSFERASE"/>
    <property type="match status" value="1"/>
</dbReference>
<sequence length="281" mass="31774">MRTINANWLKLHLNDEKLVIADCRFNLSDPEEGEMLYKNDHIPGALYYDLEKDLSAPVKQHGGRHPLPPMDNFIELLERSGIDRATTVIAYDGGQGAYASRLWWMLTYVGHEKVYILNGGYEDWKKQDGAITNKIPTPAKSSYSPSCNHDMIASYEEVKEAVSKKTKNIVLIDSREEKRYLGIEEPIDKKAGRIPGAINKVWFEGLENGRFRNAKEQQKRFTDIDPSKTLIVYCGSGVTAAPNYIALKEAGYPNVKLYPGSFSDWISYEENEVETGAFKGL</sequence>
<evidence type="ECO:0000259" key="3">
    <source>
        <dbReference type="PROSITE" id="PS50206"/>
    </source>
</evidence>
<dbReference type="SMART" id="SM00450">
    <property type="entry name" value="RHOD"/>
    <property type="match status" value="2"/>
</dbReference>
<feature type="domain" description="Rhodanese" evidence="3">
    <location>
        <begin position="14"/>
        <end position="133"/>
    </location>
</feature>
<dbReference type="SUPFAM" id="SSF52821">
    <property type="entry name" value="Rhodanese/Cell cycle control phosphatase"/>
    <property type="match status" value="2"/>
</dbReference>
<dbReference type="InterPro" id="IPR036873">
    <property type="entry name" value="Rhodanese-like_dom_sf"/>
</dbReference>
<keyword evidence="2" id="KW-0677">Repeat</keyword>
<dbReference type="FunFam" id="3.40.250.10:FF:000035">
    <property type="entry name" value="Thiosulfate sulfurtransferase"/>
    <property type="match status" value="1"/>
</dbReference>
<reference evidence="4 5" key="1">
    <citation type="journal article" date="2014" name="Arch. Microbiol.">
        <title>Bacillus mesophilum sp. nov., strain IITR-54T, a novel 4-chlorobiphenyl dechlorinating bacterium.</title>
        <authorList>
            <person name="Manickam N."/>
            <person name="Singh N.K."/>
            <person name="Bajaj A."/>
            <person name="Kumar R.M."/>
            <person name="Kaur G."/>
            <person name="Kaur N."/>
            <person name="Bala M."/>
            <person name="Kumar A."/>
            <person name="Mayilraj S."/>
        </authorList>
    </citation>
    <scope>NUCLEOTIDE SEQUENCE [LARGE SCALE GENOMIC DNA]</scope>
    <source>
        <strain evidence="4 5">IITR-54</strain>
    </source>
</reference>
<dbReference type="Pfam" id="PF00581">
    <property type="entry name" value="Rhodanese"/>
    <property type="match status" value="2"/>
</dbReference>
<dbReference type="RefSeq" id="WP_151572981.1">
    <property type="nucleotide sequence ID" value="NZ_WBOT01000002.1"/>
</dbReference>
<dbReference type="PROSITE" id="PS50206">
    <property type="entry name" value="RHODANESE_3"/>
    <property type="match status" value="2"/>
</dbReference>
<dbReference type="PANTHER" id="PTHR11364:SF27">
    <property type="entry name" value="SULFURTRANSFERASE"/>
    <property type="match status" value="1"/>
</dbReference>
<name>A0A7V7UYH8_9BACI</name>
<dbReference type="EMBL" id="WBOT01000002">
    <property type="protein sequence ID" value="KAB2333617.1"/>
    <property type="molecule type" value="Genomic_DNA"/>
</dbReference>
<dbReference type="GO" id="GO:0004792">
    <property type="term" value="F:thiosulfate-cyanide sulfurtransferase activity"/>
    <property type="evidence" value="ECO:0007669"/>
    <property type="project" value="TreeGrafter"/>
</dbReference>
<protein>
    <submittedName>
        <fullName evidence="4">Sulfurtransferase</fullName>
    </submittedName>
</protein>
<evidence type="ECO:0000313" key="5">
    <source>
        <dbReference type="Proteomes" id="UP000441354"/>
    </source>
</evidence>
<dbReference type="OrthoDB" id="9770030at2"/>
<gene>
    <name evidence="4" type="ORF">F7732_05875</name>
</gene>
<proteinExistence type="predicted"/>
<evidence type="ECO:0000313" key="4">
    <source>
        <dbReference type="EMBL" id="KAB2333617.1"/>
    </source>
</evidence>
<organism evidence="4 5">
    <name type="scientific">Bacillus mesophilum</name>
    <dbReference type="NCBI Taxonomy" id="1071718"/>
    <lineage>
        <taxon>Bacteria</taxon>
        <taxon>Bacillati</taxon>
        <taxon>Bacillota</taxon>
        <taxon>Bacilli</taxon>
        <taxon>Bacillales</taxon>
        <taxon>Bacillaceae</taxon>
        <taxon>Bacillus</taxon>
    </lineage>
</organism>
<feature type="domain" description="Rhodanese" evidence="3">
    <location>
        <begin position="165"/>
        <end position="274"/>
    </location>
</feature>
<dbReference type="InterPro" id="IPR045078">
    <property type="entry name" value="TST/MPST-like"/>
</dbReference>
<accession>A0A7V7UYH8</accession>
<dbReference type="Gene3D" id="3.40.250.10">
    <property type="entry name" value="Rhodanese-like domain"/>
    <property type="match status" value="2"/>
</dbReference>
<keyword evidence="5" id="KW-1185">Reference proteome</keyword>
<dbReference type="CDD" id="cd01448">
    <property type="entry name" value="TST_Repeat_1"/>
    <property type="match status" value="1"/>
</dbReference>
<dbReference type="CDD" id="cd01449">
    <property type="entry name" value="TST_Repeat_2"/>
    <property type="match status" value="1"/>
</dbReference>
<dbReference type="AlphaFoldDB" id="A0A7V7UYH8"/>
<evidence type="ECO:0000256" key="2">
    <source>
        <dbReference type="ARBA" id="ARBA00022737"/>
    </source>
</evidence>
<comment type="caution">
    <text evidence="4">The sequence shown here is derived from an EMBL/GenBank/DDBJ whole genome shotgun (WGS) entry which is preliminary data.</text>
</comment>
<keyword evidence="1 4" id="KW-0808">Transferase</keyword>
<dbReference type="Proteomes" id="UP000441354">
    <property type="component" value="Unassembled WGS sequence"/>
</dbReference>